<feature type="compositionally biased region" description="Basic and acidic residues" evidence="1">
    <location>
        <begin position="36"/>
        <end position="63"/>
    </location>
</feature>
<proteinExistence type="predicted"/>
<sequence length="296" mass="32406">MVEKQDQKQDGTTGVFKARGRHGQIYSLDVSLEPDEGWRKDEKKDLASRCKTQERGGQGREPDLWPEPSSPCLGNLWRFTALPRVLPFRVFGRRPRSREDFGSSISGYPYAEASLLQNEKRKPRPAGGVGGRMRRVATAWKPQRPRGRSPRGAEPDLNFSASEASPEPTAARMHPLPPATHTGVEPPLYPRPREPSTAGPQPPPPPAARPPAGRFLRLRLGRAKGSSAAQRPQLRLPEGHDTLSKARNHLRRPLPKSLHPGEGHSSGFWKPSPFAPGETGSPSAPSGQMIATPGRA</sequence>
<protein>
    <submittedName>
        <fullName evidence="2">Uncharacterized protein</fullName>
    </submittedName>
</protein>
<feature type="region of interest" description="Disordered" evidence="1">
    <location>
        <begin position="36"/>
        <end position="70"/>
    </location>
</feature>
<dbReference type="EMBL" id="OX459959">
    <property type="protein sequence ID" value="CAI9164640.1"/>
    <property type="molecule type" value="Genomic_DNA"/>
</dbReference>
<evidence type="ECO:0000313" key="3">
    <source>
        <dbReference type="Proteomes" id="UP001176941"/>
    </source>
</evidence>
<keyword evidence="3" id="KW-1185">Reference proteome</keyword>
<name>A0ABN8YSS1_RANTA</name>
<gene>
    <name evidence="2" type="ORF">MRATA1EN1_LOCUS13602</name>
</gene>
<accession>A0ABN8YSS1</accession>
<organism evidence="2 3">
    <name type="scientific">Rangifer tarandus platyrhynchus</name>
    <name type="common">Svalbard reindeer</name>
    <dbReference type="NCBI Taxonomy" id="3082113"/>
    <lineage>
        <taxon>Eukaryota</taxon>
        <taxon>Metazoa</taxon>
        <taxon>Chordata</taxon>
        <taxon>Craniata</taxon>
        <taxon>Vertebrata</taxon>
        <taxon>Euteleostomi</taxon>
        <taxon>Mammalia</taxon>
        <taxon>Eutheria</taxon>
        <taxon>Laurasiatheria</taxon>
        <taxon>Artiodactyla</taxon>
        <taxon>Ruminantia</taxon>
        <taxon>Pecora</taxon>
        <taxon>Cervidae</taxon>
        <taxon>Odocoileinae</taxon>
        <taxon>Rangifer</taxon>
    </lineage>
</organism>
<evidence type="ECO:0000313" key="2">
    <source>
        <dbReference type="EMBL" id="CAI9164640.1"/>
    </source>
</evidence>
<feature type="compositionally biased region" description="Pro residues" evidence="1">
    <location>
        <begin position="200"/>
        <end position="209"/>
    </location>
</feature>
<feature type="region of interest" description="Disordered" evidence="1">
    <location>
        <begin position="116"/>
        <end position="296"/>
    </location>
</feature>
<dbReference type="Proteomes" id="UP001176941">
    <property type="component" value="Chromosome 23"/>
</dbReference>
<feature type="compositionally biased region" description="Low complexity" evidence="1">
    <location>
        <begin position="160"/>
        <end position="171"/>
    </location>
</feature>
<reference evidence="2" key="1">
    <citation type="submission" date="2023-04" db="EMBL/GenBank/DDBJ databases">
        <authorList>
            <consortium name="ELIXIR-Norway"/>
        </authorList>
    </citation>
    <scope>NUCLEOTIDE SEQUENCE [LARGE SCALE GENOMIC DNA]</scope>
</reference>
<evidence type="ECO:0000256" key="1">
    <source>
        <dbReference type="SAM" id="MobiDB-lite"/>
    </source>
</evidence>